<protein>
    <submittedName>
        <fullName evidence="2">Photosystem reaction center subunit H</fullName>
    </submittedName>
</protein>
<dbReference type="InterPro" id="IPR027275">
    <property type="entry name" value="PRC-brl_dom"/>
</dbReference>
<dbReference type="EMBL" id="JAAGPU010000003">
    <property type="protein sequence ID" value="NEU03848.1"/>
    <property type="molecule type" value="Genomic_DNA"/>
</dbReference>
<dbReference type="InterPro" id="IPR011033">
    <property type="entry name" value="PRC_barrel-like_sf"/>
</dbReference>
<proteinExistence type="predicted"/>
<keyword evidence="3" id="KW-1185">Reference proteome</keyword>
<dbReference type="RefSeq" id="WP_199869164.1">
    <property type="nucleotide sequence ID" value="NZ_JAAGPU010000003.1"/>
</dbReference>
<comment type="caution">
    <text evidence="2">The sequence shown here is derived from an EMBL/GenBank/DDBJ whole genome shotgun (WGS) entry which is preliminary data.</text>
</comment>
<accession>A0A6M0H0V4</accession>
<gene>
    <name evidence="2" type="ORF">G3M99_03050</name>
</gene>
<evidence type="ECO:0000313" key="3">
    <source>
        <dbReference type="Proteomes" id="UP000481872"/>
    </source>
</evidence>
<organism evidence="2 3">
    <name type="scientific">Clostridium senegalense</name>
    <dbReference type="NCBI Taxonomy" id="1465809"/>
    <lineage>
        <taxon>Bacteria</taxon>
        <taxon>Bacillati</taxon>
        <taxon>Bacillota</taxon>
        <taxon>Clostridia</taxon>
        <taxon>Eubacteriales</taxon>
        <taxon>Clostridiaceae</taxon>
        <taxon>Clostridium</taxon>
    </lineage>
</organism>
<dbReference type="SUPFAM" id="SSF50346">
    <property type="entry name" value="PRC-barrel domain"/>
    <property type="match status" value="2"/>
</dbReference>
<feature type="domain" description="PRC-barrel" evidence="1">
    <location>
        <begin position="2"/>
        <end position="69"/>
    </location>
</feature>
<dbReference type="Pfam" id="PF05239">
    <property type="entry name" value="PRC"/>
    <property type="match status" value="2"/>
</dbReference>
<reference evidence="2 3" key="1">
    <citation type="submission" date="2020-02" db="EMBL/GenBank/DDBJ databases">
        <title>Genome assembly of a novel Clostridium senegalense strain.</title>
        <authorList>
            <person name="Gupta T.B."/>
            <person name="Jauregui R."/>
            <person name="Maclean P."/>
            <person name="Nawarathana A."/>
            <person name="Brightwell G."/>
        </authorList>
    </citation>
    <scope>NUCLEOTIDE SEQUENCE [LARGE SCALE GENOMIC DNA]</scope>
    <source>
        <strain evidence="2 3">AGRFS4</strain>
    </source>
</reference>
<dbReference type="Gene3D" id="2.30.30.240">
    <property type="entry name" value="PRC-barrel domain"/>
    <property type="match status" value="2"/>
</dbReference>
<evidence type="ECO:0000313" key="2">
    <source>
        <dbReference type="EMBL" id="NEU03848.1"/>
    </source>
</evidence>
<name>A0A6M0H0V4_9CLOT</name>
<feature type="domain" description="PRC-barrel" evidence="1">
    <location>
        <begin position="76"/>
        <end position="127"/>
    </location>
</feature>
<evidence type="ECO:0000259" key="1">
    <source>
        <dbReference type="Pfam" id="PF05239"/>
    </source>
</evidence>
<dbReference type="AlphaFoldDB" id="A0A6M0H0V4"/>
<sequence>MYKSSDFIYMDVVNIEGETLGYINDILINFHKKQILGFSVTPYKLLRKNFNVLKEDIIYHNKNMVVKSINKGKYLKFSDIKKIYVINKNSEVIGIVKDIIFEEKEFKLKGIVVAKNISSLLKERNIFIAKEMILGEKNMFYIGENKKFQLVCVPSTKKNIKKFSSI</sequence>
<dbReference type="Proteomes" id="UP000481872">
    <property type="component" value="Unassembled WGS sequence"/>
</dbReference>